<dbReference type="Proteomes" id="UP000054375">
    <property type="component" value="Unassembled WGS sequence"/>
</dbReference>
<dbReference type="InterPro" id="IPR009057">
    <property type="entry name" value="Homeodomain-like_sf"/>
</dbReference>
<keyword evidence="2" id="KW-0238">DNA-binding</keyword>
<dbReference type="SMART" id="SM00342">
    <property type="entry name" value="HTH_ARAC"/>
    <property type="match status" value="1"/>
</dbReference>
<evidence type="ECO:0000256" key="1">
    <source>
        <dbReference type="ARBA" id="ARBA00023015"/>
    </source>
</evidence>
<dbReference type="SUPFAM" id="SSF46689">
    <property type="entry name" value="Homeodomain-like"/>
    <property type="match status" value="1"/>
</dbReference>
<evidence type="ECO:0000256" key="4">
    <source>
        <dbReference type="SAM" id="MobiDB-lite"/>
    </source>
</evidence>
<reference evidence="6 7" key="1">
    <citation type="submission" date="2015-10" db="EMBL/GenBank/DDBJ databases">
        <title>Draft genome sequence of Streptomyces griseorubiginosus DSM 40469, type strain for the species Streptomyces griseorubiginosus.</title>
        <authorList>
            <person name="Ruckert C."/>
            <person name="Winkler A."/>
            <person name="Kalinowski J."/>
            <person name="Kampfer P."/>
            <person name="Glaeser S."/>
        </authorList>
    </citation>
    <scope>NUCLEOTIDE SEQUENCE [LARGE SCALE GENOMIC DNA]</scope>
    <source>
        <strain evidence="6 7">DSM 40469</strain>
    </source>
</reference>
<dbReference type="RefSeq" id="WP_062238004.1">
    <property type="nucleotide sequence ID" value="NZ_JBIBHB010000007.1"/>
</dbReference>
<organism evidence="6 7">
    <name type="scientific">Streptomyces griseorubiginosus</name>
    <dbReference type="NCBI Taxonomy" id="67304"/>
    <lineage>
        <taxon>Bacteria</taxon>
        <taxon>Bacillati</taxon>
        <taxon>Actinomycetota</taxon>
        <taxon>Actinomycetes</taxon>
        <taxon>Kitasatosporales</taxon>
        <taxon>Streptomycetaceae</taxon>
        <taxon>Streptomyces</taxon>
    </lineage>
</organism>
<comment type="caution">
    <text evidence="6">The sequence shown here is derived from an EMBL/GenBank/DDBJ whole genome shotgun (WGS) entry which is preliminary data.</text>
</comment>
<evidence type="ECO:0000313" key="7">
    <source>
        <dbReference type="Proteomes" id="UP000054375"/>
    </source>
</evidence>
<feature type="domain" description="HTH araC/xylS-type" evidence="5">
    <location>
        <begin position="160"/>
        <end position="257"/>
    </location>
</feature>
<evidence type="ECO:0000256" key="2">
    <source>
        <dbReference type="ARBA" id="ARBA00023125"/>
    </source>
</evidence>
<feature type="region of interest" description="Disordered" evidence="4">
    <location>
        <begin position="1"/>
        <end position="39"/>
    </location>
</feature>
<keyword evidence="3" id="KW-0804">Transcription</keyword>
<protein>
    <submittedName>
        <fullName evidence="6">Transcriptional regulator</fullName>
    </submittedName>
</protein>
<name>A0A101S3E4_9ACTN</name>
<dbReference type="PANTHER" id="PTHR46796">
    <property type="entry name" value="HTH-TYPE TRANSCRIPTIONAL ACTIVATOR RHAS-RELATED"/>
    <property type="match status" value="1"/>
</dbReference>
<dbReference type="InterPro" id="IPR050204">
    <property type="entry name" value="AraC_XylS_family_regulators"/>
</dbReference>
<dbReference type="PROSITE" id="PS00041">
    <property type="entry name" value="HTH_ARAC_FAMILY_1"/>
    <property type="match status" value="1"/>
</dbReference>
<accession>A0A101S3E4</accession>
<dbReference type="InterPro" id="IPR018062">
    <property type="entry name" value="HTH_AraC-typ_CS"/>
</dbReference>
<keyword evidence="7" id="KW-1185">Reference proteome</keyword>
<dbReference type="Pfam" id="PF12833">
    <property type="entry name" value="HTH_18"/>
    <property type="match status" value="1"/>
</dbReference>
<dbReference type="EMBL" id="LMWV01000014">
    <property type="protein sequence ID" value="KUN66747.1"/>
    <property type="molecule type" value="Genomic_DNA"/>
</dbReference>
<dbReference type="GO" id="GO:0003700">
    <property type="term" value="F:DNA-binding transcription factor activity"/>
    <property type="evidence" value="ECO:0007669"/>
    <property type="project" value="InterPro"/>
</dbReference>
<dbReference type="PROSITE" id="PS01124">
    <property type="entry name" value="HTH_ARAC_FAMILY_2"/>
    <property type="match status" value="1"/>
</dbReference>
<keyword evidence="1" id="KW-0805">Transcription regulation</keyword>
<dbReference type="GO" id="GO:0043565">
    <property type="term" value="F:sequence-specific DNA binding"/>
    <property type="evidence" value="ECO:0007669"/>
    <property type="project" value="InterPro"/>
</dbReference>
<evidence type="ECO:0000313" key="6">
    <source>
        <dbReference type="EMBL" id="KUN66747.1"/>
    </source>
</evidence>
<proteinExistence type="predicted"/>
<gene>
    <name evidence="6" type="ORF">AQJ54_16175</name>
</gene>
<evidence type="ECO:0000259" key="5">
    <source>
        <dbReference type="PROSITE" id="PS01124"/>
    </source>
</evidence>
<dbReference type="InterPro" id="IPR018060">
    <property type="entry name" value="HTH_AraC"/>
</dbReference>
<dbReference type="Gene3D" id="1.10.10.60">
    <property type="entry name" value="Homeodomain-like"/>
    <property type="match status" value="1"/>
</dbReference>
<dbReference type="AlphaFoldDB" id="A0A101S3E4"/>
<evidence type="ECO:0000256" key="3">
    <source>
        <dbReference type="ARBA" id="ARBA00023163"/>
    </source>
</evidence>
<sequence>MTDSAAEPAPRLPDELRPWIAETGTGTGTGTGTEDADPPKVFVRLPDSATKLLVRTEGTGRPALLVSGPRVRATYHRGKPSVSCTEFRLPPGTVRAVLGVPAVELVGRVVPLGALPGRTARQLAYELGRLDHEGAVARLADLLPDRLPTPAGGTRHALLRAAVTALSVRSDRIPGQVGDVARELAVSERQLRNLFSDGVGLSPKHYARIDRVRAVLAHADELRWADLAVVTGYYDQSHMTSDFRALMGVPPRSYFTGRLPAPGSCQAIDSP</sequence>